<protein>
    <submittedName>
        <fullName evidence="5">Disease resistance protein PIK6-NP</fullName>
    </submittedName>
</protein>
<keyword evidence="2" id="KW-0547">Nucleotide-binding</keyword>
<accession>A0A445F0K0</accession>
<evidence type="ECO:0000256" key="1">
    <source>
        <dbReference type="ARBA" id="ARBA00022737"/>
    </source>
</evidence>
<reference evidence="5 6" key="1">
    <citation type="submission" date="2018-09" db="EMBL/GenBank/DDBJ databases">
        <title>A high-quality reference genome of wild soybean provides a powerful tool to mine soybean genomes.</title>
        <authorList>
            <person name="Xie M."/>
            <person name="Chung C.Y.L."/>
            <person name="Li M.-W."/>
            <person name="Wong F.-L."/>
            <person name="Chan T.-F."/>
            <person name="Lam H.-M."/>
        </authorList>
    </citation>
    <scope>NUCLEOTIDE SEQUENCE [LARGE SCALE GENOMIC DNA]</scope>
    <source>
        <strain evidence="6">cv. W05</strain>
        <tissue evidence="5">Hypocotyl of etiolated seedlings</tissue>
    </source>
</reference>
<feature type="domain" description="Disease resistance N-terminal" evidence="4">
    <location>
        <begin position="5"/>
        <end position="95"/>
    </location>
</feature>
<keyword evidence="1" id="KW-0677">Repeat</keyword>
<keyword evidence="3" id="KW-0611">Plant defense</keyword>
<organism evidence="5 6">
    <name type="scientific">Glycine soja</name>
    <name type="common">Wild soybean</name>
    <dbReference type="NCBI Taxonomy" id="3848"/>
    <lineage>
        <taxon>Eukaryota</taxon>
        <taxon>Viridiplantae</taxon>
        <taxon>Streptophyta</taxon>
        <taxon>Embryophyta</taxon>
        <taxon>Tracheophyta</taxon>
        <taxon>Spermatophyta</taxon>
        <taxon>Magnoliopsida</taxon>
        <taxon>eudicotyledons</taxon>
        <taxon>Gunneridae</taxon>
        <taxon>Pentapetalae</taxon>
        <taxon>rosids</taxon>
        <taxon>fabids</taxon>
        <taxon>Fabales</taxon>
        <taxon>Fabaceae</taxon>
        <taxon>Papilionoideae</taxon>
        <taxon>50 kb inversion clade</taxon>
        <taxon>NPAAA clade</taxon>
        <taxon>indigoferoid/millettioid clade</taxon>
        <taxon>Phaseoleae</taxon>
        <taxon>Glycine</taxon>
        <taxon>Glycine subgen. Soja</taxon>
    </lineage>
</organism>
<evidence type="ECO:0000259" key="4">
    <source>
        <dbReference type="Pfam" id="PF18052"/>
    </source>
</evidence>
<dbReference type="InterPro" id="IPR041118">
    <property type="entry name" value="Rx_N"/>
</dbReference>
<dbReference type="Gene3D" id="1.20.5.4130">
    <property type="match status" value="1"/>
</dbReference>
<evidence type="ECO:0000256" key="2">
    <source>
        <dbReference type="ARBA" id="ARBA00022741"/>
    </source>
</evidence>
<gene>
    <name evidence="5" type="ORF">D0Y65_053081</name>
</gene>
<dbReference type="CDD" id="cd14798">
    <property type="entry name" value="RX-CC_like"/>
    <property type="match status" value="1"/>
</dbReference>
<dbReference type="GO" id="GO:0006952">
    <property type="term" value="P:defense response"/>
    <property type="evidence" value="ECO:0007669"/>
    <property type="project" value="UniProtKB-KW"/>
</dbReference>
<keyword evidence="6" id="KW-1185">Reference proteome</keyword>
<dbReference type="PANTHER" id="PTHR19338">
    <property type="entry name" value="TRANSLOCASE OF INNER MITOCHONDRIAL MEMBRANE 13 HOMOLOG"/>
    <property type="match status" value="1"/>
</dbReference>
<dbReference type="PANTHER" id="PTHR19338:SF32">
    <property type="entry name" value="OS06G0287500 PROTEIN"/>
    <property type="match status" value="1"/>
</dbReference>
<proteinExistence type="predicted"/>
<dbReference type="Proteomes" id="UP000289340">
    <property type="component" value="Chromosome 20"/>
</dbReference>
<dbReference type="InterPro" id="IPR038005">
    <property type="entry name" value="RX-like_CC"/>
</dbReference>
<evidence type="ECO:0000313" key="5">
    <source>
        <dbReference type="EMBL" id="RZB42348.1"/>
    </source>
</evidence>
<evidence type="ECO:0000256" key="3">
    <source>
        <dbReference type="ARBA" id="ARBA00022821"/>
    </source>
</evidence>
<evidence type="ECO:0000313" key="6">
    <source>
        <dbReference type="Proteomes" id="UP000289340"/>
    </source>
</evidence>
<dbReference type="Pfam" id="PF18052">
    <property type="entry name" value="Rx_N"/>
    <property type="match status" value="1"/>
</dbReference>
<sequence length="130" mass="14691">MAEIAVSSALDKLLPLIADEANLLRGISKEFADIKKELEYIQAFLKDADRKAAAEGDNTDDRIKIWVKELREASFSIEDVIDEYMILVEQQPRDPGCATSLCKVIHFIKTLMPRRQICCILGVTELHLES</sequence>
<name>A0A445F0K0_GLYSO</name>
<dbReference type="GO" id="GO:0000166">
    <property type="term" value="F:nucleotide binding"/>
    <property type="evidence" value="ECO:0007669"/>
    <property type="project" value="UniProtKB-KW"/>
</dbReference>
<dbReference type="EMBL" id="QZWG01000020">
    <property type="protein sequence ID" value="RZB42348.1"/>
    <property type="molecule type" value="Genomic_DNA"/>
</dbReference>
<dbReference type="AlphaFoldDB" id="A0A445F0K0"/>
<comment type="caution">
    <text evidence="5">The sequence shown here is derived from an EMBL/GenBank/DDBJ whole genome shotgun (WGS) entry which is preliminary data.</text>
</comment>